<evidence type="ECO:0000256" key="2">
    <source>
        <dbReference type="ARBA" id="ARBA00022670"/>
    </source>
</evidence>
<dbReference type="InterPro" id="IPR036950">
    <property type="entry name" value="PBP_transglycosylase"/>
</dbReference>
<dbReference type="Gene3D" id="1.10.3810.10">
    <property type="entry name" value="Biosynthetic peptidoglycan transglycosylase-like"/>
    <property type="match status" value="1"/>
</dbReference>
<dbReference type="InterPro" id="IPR001264">
    <property type="entry name" value="Glyco_trans_51"/>
</dbReference>
<dbReference type="CDD" id="cd06577">
    <property type="entry name" value="PASTA_pknB"/>
    <property type="match status" value="1"/>
</dbReference>
<keyword evidence="2" id="KW-0645">Protease</keyword>
<evidence type="ECO:0000256" key="4">
    <source>
        <dbReference type="ARBA" id="ARBA00022679"/>
    </source>
</evidence>
<evidence type="ECO:0000256" key="8">
    <source>
        <dbReference type="ARBA" id="ARBA00049902"/>
    </source>
</evidence>
<keyword evidence="13" id="KW-1185">Reference proteome</keyword>
<feature type="transmembrane region" description="Helical" evidence="10">
    <location>
        <begin position="12"/>
        <end position="34"/>
    </location>
</feature>
<evidence type="ECO:0000313" key="13">
    <source>
        <dbReference type="Proteomes" id="UP001501490"/>
    </source>
</evidence>
<dbReference type="PANTHER" id="PTHR32282:SF33">
    <property type="entry name" value="PEPTIDOGLYCAN GLYCOSYLTRANSFERASE"/>
    <property type="match status" value="1"/>
</dbReference>
<evidence type="ECO:0000313" key="12">
    <source>
        <dbReference type="EMBL" id="GAA3640686.1"/>
    </source>
</evidence>
<evidence type="ECO:0000256" key="5">
    <source>
        <dbReference type="ARBA" id="ARBA00022801"/>
    </source>
</evidence>
<dbReference type="InterPro" id="IPR001460">
    <property type="entry name" value="PCN-bd_Tpept"/>
</dbReference>
<keyword evidence="1" id="KW-0121">Carboxypeptidase</keyword>
<organism evidence="12 13">
    <name type="scientific">Microlunatus ginsengisoli</name>
    <dbReference type="NCBI Taxonomy" id="363863"/>
    <lineage>
        <taxon>Bacteria</taxon>
        <taxon>Bacillati</taxon>
        <taxon>Actinomycetota</taxon>
        <taxon>Actinomycetes</taxon>
        <taxon>Propionibacteriales</taxon>
        <taxon>Propionibacteriaceae</taxon>
        <taxon>Microlunatus</taxon>
    </lineage>
</organism>
<dbReference type="InterPro" id="IPR023346">
    <property type="entry name" value="Lysozyme-like_dom_sf"/>
</dbReference>
<keyword evidence="10" id="KW-0472">Membrane</keyword>
<feature type="region of interest" description="Disordered" evidence="9">
    <location>
        <begin position="784"/>
        <end position="824"/>
    </location>
</feature>
<dbReference type="SUPFAM" id="SSF56601">
    <property type="entry name" value="beta-lactamase/transpeptidase-like"/>
    <property type="match status" value="1"/>
</dbReference>
<gene>
    <name evidence="12" type="ORF">GCM10022236_49130</name>
</gene>
<comment type="catalytic activity">
    <reaction evidence="7">
        <text>Preferential cleavage: (Ac)2-L-Lys-D-Ala-|-D-Ala. Also transpeptidation of peptidyl-alanyl moieties that are N-acyl substituents of D-alanine.</text>
        <dbReference type="EC" id="3.4.16.4"/>
    </reaction>
</comment>
<dbReference type="InterPro" id="IPR050396">
    <property type="entry name" value="Glycosyltr_51/Transpeptidase"/>
</dbReference>
<dbReference type="RefSeq" id="WP_344809614.1">
    <property type="nucleotide sequence ID" value="NZ_BAABAB010000050.1"/>
</dbReference>
<evidence type="ECO:0000256" key="1">
    <source>
        <dbReference type="ARBA" id="ARBA00022645"/>
    </source>
</evidence>
<keyword evidence="10" id="KW-1133">Transmembrane helix</keyword>
<dbReference type="SUPFAM" id="SSF53955">
    <property type="entry name" value="Lysozyme-like"/>
    <property type="match status" value="1"/>
</dbReference>
<keyword evidence="4" id="KW-0808">Transferase</keyword>
<keyword evidence="10" id="KW-0812">Transmembrane</keyword>
<comment type="caution">
    <text evidence="12">The sequence shown here is derived from an EMBL/GenBank/DDBJ whole genome shotgun (WGS) entry which is preliminary data.</text>
</comment>
<sequence length="824" mass="89428">MPVSGRRVGAVLSSVALFGVISVLAGVLIAGLFIPVAGLAGVSSKVAADELDNLPAELATPTPPTRSKVLMANGKVLAYFYDENRIPVKLNQIAPVMRQAQIAIEDHRFYEHGALDLKGTLRALVRNTANDGITQGGSSLTQQYVKMVQIEACQAKADEQCTKRVQAPTVERKIRELRYAIALEKRLSKDQILERYLNIAYYGAGAYGVEAAARHYFSTSAAKLSLAQAAMLAGLVQSPDANNPVNNTSAALERRDVVLNRMTELGLITASQAQAAKKATFNKKKVKPTRNGCVGSRYPFLCDYVRRSLLQSPSLGKTEEERDNLIKRGGLTIKTAIDPKTQDLAQRRVSSVVGAKDPLISTMSMIQPGTGLIVAMAQSRPVMGSNAKKGQTYWNLAVDPAMGGIQGYQAGSTFKAFTAAAALEKGIPLRKKYDAKRTIDYSGRKFSSCKGSERVYGRWRVSNSTGANGVMDMYRGAAMSVNNYFVQLELNTGMCRVTKMAERLGVKLGTRGRDLVDYYQDKPSFTLGSVEVSPLSMAEAYATFAARGIHCNPIIITKITARNGKNLKPPSADCRRVMSKQVADGVNSLLSGVMRNGTGTRARVPDGRPQAGKTGTIDSNEAVWFAGYTPEIAGVAMISIDNRKKPFIRHKASFRRGGVKGYRVPSSHFYLEGSGSGDAGMKIWKPTMTQYLKKVPRTGFKSPSSRILRGKIVTVPSVRGLSIAAATKKLEKAGFTVIREYVYSNSVKRYRFIRWSPGSGARVGQFSTISALFSRGRDPQVVAAEKAKKKAEAKKKAAAKKKAEEKKKKAEEEKKKKDKGKGGG</sequence>
<dbReference type="Gene3D" id="3.30.10.20">
    <property type="match status" value="1"/>
</dbReference>
<feature type="compositionally biased region" description="Basic and acidic residues" evidence="9">
    <location>
        <begin position="801"/>
        <end position="815"/>
    </location>
</feature>
<dbReference type="PANTHER" id="PTHR32282">
    <property type="entry name" value="BINDING PROTEIN TRANSPEPTIDASE, PUTATIVE-RELATED"/>
    <property type="match status" value="1"/>
</dbReference>
<dbReference type="SMART" id="SM00740">
    <property type="entry name" value="PASTA"/>
    <property type="match status" value="1"/>
</dbReference>
<keyword evidence="5" id="KW-0378">Hydrolase</keyword>
<evidence type="ECO:0000259" key="11">
    <source>
        <dbReference type="SMART" id="SM00740"/>
    </source>
</evidence>
<evidence type="ECO:0000256" key="10">
    <source>
        <dbReference type="SAM" id="Phobius"/>
    </source>
</evidence>
<keyword evidence="3" id="KW-0328">Glycosyltransferase</keyword>
<accession>A0ABP7AVN0</accession>
<name>A0ABP7AVN0_9ACTN</name>
<dbReference type="Gene3D" id="3.40.710.10">
    <property type="entry name" value="DD-peptidase/beta-lactamase superfamily"/>
    <property type="match status" value="1"/>
</dbReference>
<protein>
    <submittedName>
        <fullName evidence="12">Transglycosylase domain-containing protein</fullName>
    </submittedName>
</protein>
<reference evidence="13" key="1">
    <citation type="journal article" date="2019" name="Int. J. Syst. Evol. Microbiol.">
        <title>The Global Catalogue of Microorganisms (GCM) 10K type strain sequencing project: providing services to taxonomists for standard genome sequencing and annotation.</title>
        <authorList>
            <consortium name="The Broad Institute Genomics Platform"/>
            <consortium name="The Broad Institute Genome Sequencing Center for Infectious Disease"/>
            <person name="Wu L."/>
            <person name="Ma J."/>
        </authorList>
    </citation>
    <scope>NUCLEOTIDE SEQUENCE [LARGE SCALE GENOMIC DNA]</scope>
    <source>
        <strain evidence="13">JCM 16929</strain>
    </source>
</reference>
<keyword evidence="6" id="KW-0511">Multifunctional enzyme</keyword>
<dbReference type="Pfam" id="PF00912">
    <property type="entry name" value="Transgly"/>
    <property type="match status" value="1"/>
</dbReference>
<dbReference type="InterPro" id="IPR012338">
    <property type="entry name" value="Beta-lactam/transpept-like"/>
</dbReference>
<dbReference type="Pfam" id="PF03793">
    <property type="entry name" value="PASTA"/>
    <property type="match status" value="1"/>
</dbReference>
<comment type="catalytic activity">
    <reaction evidence="8">
        <text>[GlcNAc-(1-&gt;4)-Mur2Ac(oyl-L-Ala-gamma-D-Glu-L-Lys-D-Ala-D-Ala)](n)-di-trans,octa-cis-undecaprenyl diphosphate + beta-D-GlcNAc-(1-&gt;4)-Mur2Ac(oyl-L-Ala-gamma-D-Glu-L-Lys-D-Ala-D-Ala)-di-trans,octa-cis-undecaprenyl diphosphate = [GlcNAc-(1-&gt;4)-Mur2Ac(oyl-L-Ala-gamma-D-Glu-L-Lys-D-Ala-D-Ala)](n+1)-di-trans,octa-cis-undecaprenyl diphosphate + di-trans,octa-cis-undecaprenyl diphosphate + H(+)</text>
        <dbReference type="Rhea" id="RHEA:23708"/>
        <dbReference type="Rhea" id="RHEA-COMP:9602"/>
        <dbReference type="Rhea" id="RHEA-COMP:9603"/>
        <dbReference type="ChEBI" id="CHEBI:15378"/>
        <dbReference type="ChEBI" id="CHEBI:58405"/>
        <dbReference type="ChEBI" id="CHEBI:60033"/>
        <dbReference type="ChEBI" id="CHEBI:78435"/>
        <dbReference type="EC" id="2.4.99.28"/>
    </reaction>
</comment>
<evidence type="ECO:0000256" key="9">
    <source>
        <dbReference type="SAM" id="MobiDB-lite"/>
    </source>
</evidence>
<proteinExistence type="predicted"/>
<feature type="compositionally biased region" description="Basic residues" evidence="9">
    <location>
        <begin position="787"/>
        <end position="800"/>
    </location>
</feature>
<evidence type="ECO:0000256" key="7">
    <source>
        <dbReference type="ARBA" id="ARBA00034000"/>
    </source>
</evidence>
<feature type="domain" description="PASTA" evidence="11">
    <location>
        <begin position="709"/>
        <end position="775"/>
    </location>
</feature>
<dbReference type="InterPro" id="IPR005543">
    <property type="entry name" value="PASTA_dom"/>
</dbReference>
<dbReference type="Proteomes" id="UP001501490">
    <property type="component" value="Unassembled WGS sequence"/>
</dbReference>
<evidence type="ECO:0000256" key="6">
    <source>
        <dbReference type="ARBA" id="ARBA00023268"/>
    </source>
</evidence>
<dbReference type="EMBL" id="BAABAB010000050">
    <property type="protein sequence ID" value="GAA3640686.1"/>
    <property type="molecule type" value="Genomic_DNA"/>
</dbReference>
<dbReference type="Pfam" id="PF00905">
    <property type="entry name" value="Transpeptidase"/>
    <property type="match status" value="1"/>
</dbReference>
<evidence type="ECO:0000256" key="3">
    <source>
        <dbReference type="ARBA" id="ARBA00022676"/>
    </source>
</evidence>